<evidence type="ECO:0000256" key="1">
    <source>
        <dbReference type="SAM" id="SignalP"/>
    </source>
</evidence>
<keyword evidence="3" id="KW-1185">Reference proteome</keyword>
<dbReference type="Proteomes" id="UP000324222">
    <property type="component" value="Unassembled WGS sequence"/>
</dbReference>
<accession>A0A5B7J274</accession>
<comment type="caution">
    <text evidence="2">The sequence shown here is derived from an EMBL/GenBank/DDBJ whole genome shotgun (WGS) entry which is preliminary data.</text>
</comment>
<keyword evidence="1" id="KW-0732">Signal</keyword>
<evidence type="ECO:0000313" key="2">
    <source>
        <dbReference type="EMBL" id="MPC88689.1"/>
    </source>
</evidence>
<feature type="signal peptide" evidence="1">
    <location>
        <begin position="1"/>
        <end position="21"/>
    </location>
</feature>
<gene>
    <name evidence="2" type="ORF">E2C01_083608</name>
</gene>
<dbReference type="EMBL" id="VSRR010078604">
    <property type="protein sequence ID" value="MPC88689.1"/>
    <property type="molecule type" value="Genomic_DNA"/>
</dbReference>
<evidence type="ECO:0000313" key="3">
    <source>
        <dbReference type="Proteomes" id="UP000324222"/>
    </source>
</evidence>
<proteinExistence type="predicted"/>
<dbReference type="PROSITE" id="PS51257">
    <property type="entry name" value="PROKAR_LIPOPROTEIN"/>
    <property type="match status" value="1"/>
</dbReference>
<sequence length="73" mass="7928">MSRTWIATVVMVAALGGACEGFSIRPELVGLLKAEEIHKQFELLETLLGKLVNGSNCKNRTQDALEESIGKIV</sequence>
<name>A0A5B7J274_PORTR</name>
<feature type="chain" id="PRO_5022705642" evidence="1">
    <location>
        <begin position="22"/>
        <end position="73"/>
    </location>
</feature>
<reference evidence="2 3" key="1">
    <citation type="submission" date="2019-05" db="EMBL/GenBank/DDBJ databases">
        <title>Another draft genome of Portunus trituberculatus and its Hox gene families provides insights of decapod evolution.</title>
        <authorList>
            <person name="Jeong J.-H."/>
            <person name="Song I."/>
            <person name="Kim S."/>
            <person name="Choi T."/>
            <person name="Kim D."/>
            <person name="Ryu S."/>
            <person name="Kim W."/>
        </authorList>
    </citation>
    <scope>NUCLEOTIDE SEQUENCE [LARGE SCALE GENOMIC DNA]</scope>
    <source>
        <tissue evidence="2">Muscle</tissue>
    </source>
</reference>
<dbReference type="AlphaFoldDB" id="A0A5B7J274"/>
<protein>
    <submittedName>
        <fullName evidence="2">Uncharacterized protein</fullName>
    </submittedName>
</protein>
<organism evidence="2 3">
    <name type="scientific">Portunus trituberculatus</name>
    <name type="common">Swimming crab</name>
    <name type="synonym">Neptunus trituberculatus</name>
    <dbReference type="NCBI Taxonomy" id="210409"/>
    <lineage>
        <taxon>Eukaryota</taxon>
        <taxon>Metazoa</taxon>
        <taxon>Ecdysozoa</taxon>
        <taxon>Arthropoda</taxon>
        <taxon>Crustacea</taxon>
        <taxon>Multicrustacea</taxon>
        <taxon>Malacostraca</taxon>
        <taxon>Eumalacostraca</taxon>
        <taxon>Eucarida</taxon>
        <taxon>Decapoda</taxon>
        <taxon>Pleocyemata</taxon>
        <taxon>Brachyura</taxon>
        <taxon>Eubrachyura</taxon>
        <taxon>Portunoidea</taxon>
        <taxon>Portunidae</taxon>
        <taxon>Portuninae</taxon>
        <taxon>Portunus</taxon>
    </lineage>
</organism>
<dbReference type="OrthoDB" id="414826at2759"/>